<dbReference type="RefSeq" id="WP_125556029.1">
    <property type="nucleotide sequence ID" value="NZ_RBVX01000009.1"/>
</dbReference>
<feature type="domain" description="VanZ-like" evidence="2">
    <location>
        <begin position="29"/>
        <end position="157"/>
    </location>
</feature>
<dbReference type="PANTHER" id="PTHR36834:SF1">
    <property type="entry name" value="INTEGRAL MEMBRANE PROTEIN"/>
    <property type="match status" value="1"/>
</dbReference>
<evidence type="ECO:0000313" key="3">
    <source>
        <dbReference type="EMBL" id="RSL33273.1"/>
    </source>
</evidence>
<dbReference type="InterPro" id="IPR006976">
    <property type="entry name" value="VanZ-like"/>
</dbReference>
<evidence type="ECO:0000259" key="2">
    <source>
        <dbReference type="Pfam" id="PF04892"/>
    </source>
</evidence>
<dbReference type="PANTHER" id="PTHR36834">
    <property type="entry name" value="MEMBRANE PROTEIN-RELATED"/>
    <property type="match status" value="1"/>
</dbReference>
<feature type="transmembrane region" description="Helical" evidence="1">
    <location>
        <begin position="109"/>
        <end position="129"/>
    </location>
</feature>
<dbReference type="InterPro" id="IPR053150">
    <property type="entry name" value="Teicoplanin_resist-assoc"/>
</dbReference>
<name>A0A428N474_9BACI</name>
<feature type="transmembrane region" description="Helical" evidence="1">
    <location>
        <begin position="141"/>
        <end position="161"/>
    </location>
</feature>
<keyword evidence="1" id="KW-0812">Transmembrane</keyword>
<comment type="caution">
    <text evidence="3">The sequence shown here is derived from an EMBL/GenBank/DDBJ whole genome shotgun (WGS) entry which is preliminary data.</text>
</comment>
<evidence type="ECO:0000313" key="4">
    <source>
        <dbReference type="Proteomes" id="UP000275076"/>
    </source>
</evidence>
<reference evidence="3 4" key="1">
    <citation type="submission" date="2018-10" db="EMBL/GenBank/DDBJ databases">
        <title>Draft genome sequence of Bacillus salarius IM0101, isolated from a hypersaline soil in Inner Mongolia, China.</title>
        <authorList>
            <person name="Yamprayoonswat W."/>
            <person name="Boonvisut S."/>
            <person name="Jumpathong W."/>
            <person name="Sittihan S."/>
            <person name="Ruangsuj P."/>
            <person name="Wanthongcharoen S."/>
            <person name="Thongpramul N."/>
            <person name="Pimmason S."/>
            <person name="Yu B."/>
            <person name="Yasawong M."/>
        </authorList>
    </citation>
    <scope>NUCLEOTIDE SEQUENCE [LARGE SCALE GENOMIC DNA]</scope>
    <source>
        <strain evidence="3 4">IM0101</strain>
    </source>
</reference>
<dbReference type="Proteomes" id="UP000275076">
    <property type="component" value="Unassembled WGS sequence"/>
</dbReference>
<keyword evidence="1" id="KW-1133">Transmembrane helix</keyword>
<dbReference type="OrthoDB" id="4822551at2"/>
<sequence>MNNLSLHSNNETKQNKKFPWKFFFLLLLLIYLSVLFYVTLLAWNHGSSYGPLGPGGRNYNVVPLRSIYRIAFFSPDVIDPLMILGGNIVMFIPFGMICASIVKKKRKALWLIPCTATILSIFIEINQYIFTHRVANVDDVLLNSLGGFLGAWFILIMRWFIQKFRVQNIQKSDNI</sequence>
<organism evidence="3 4">
    <name type="scientific">Salibacterium salarium</name>
    <dbReference type="NCBI Taxonomy" id="284579"/>
    <lineage>
        <taxon>Bacteria</taxon>
        <taxon>Bacillati</taxon>
        <taxon>Bacillota</taxon>
        <taxon>Bacilli</taxon>
        <taxon>Bacillales</taxon>
        <taxon>Bacillaceae</taxon>
    </lineage>
</organism>
<gene>
    <name evidence="3" type="ORF">D7Z54_11655</name>
</gene>
<proteinExistence type="predicted"/>
<dbReference type="Pfam" id="PF04892">
    <property type="entry name" value="VanZ"/>
    <property type="match status" value="1"/>
</dbReference>
<accession>A0A428N474</accession>
<keyword evidence="4" id="KW-1185">Reference proteome</keyword>
<dbReference type="EMBL" id="RBVX01000009">
    <property type="protein sequence ID" value="RSL33273.1"/>
    <property type="molecule type" value="Genomic_DNA"/>
</dbReference>
<protein>
    <submittedName>
        <fullName evidence="3">VanZ family protein</fullName>
    </submittedName>
</protein>
<evidence type="ECO:0000256" key="1">
    <source>
        <dbReference type="SAM" id="Phobius"/>
    </source>
</evidence>
<feature type="transmembrane region" description="Helical" evidence="1">
    <location>
        <begin position="81"/>
        <end position="102"/>
    </location>
</feature>
<feature type="transmembrane region" description="Helical" evidence="1">
    <location>
        <begin position="22"/>
        <end position="43"/>
    </location>
</feature>
<dbReference type="AlphaFoldDB" id="A0A428N474"/>
<keyword evidence="1" id="KW-0472">Membrane</keyword>